<feature type="compositionally biased region" description="Acidic residues" evidence="1">
    <location>
        <begin position="1"/>
        <end position="12"/>
    </location>
</feature>
<protein>
    <recommendedName>
        <fullName evidence="3">DUF6821 domain-containing protein</fullName>
    </recommendedName>
</protein>
<comment type="caution">
    <text evidence="4">The sequence shown here is derived from an EMBL/GenBank/DDBJ whole genome shotgun (WGS) entry which is preliminary data.</text>
</comment>
<keyword evidence="5" id="KW-1185">Reference proteome</keyword>
<reference evidence="4 5" key="1">
    <citation type="submission" date="2024-01" db="EMBL/GenBank/DDBJ databases">
        <title>The complete chloroplast genome sequence of Lithospermum erythrorhizon: insights into the phylogenetic relationship among Boraginaceae species and the maternal lineages of purple gromwells.</title>
        <authorList>
            <person name="Okada T."/>
            <person name="Watanabe K."/>
        </authorList>
    </citation>
    <scope>NUCLEOTIDE SEQUENCE [LARGE SCALE GENOMIC DNA]</scope>
</reference>
<dbReference type="AlphaFoldDB" id="A0AAV3QFU2"/>
<evidence type="ECO:0000256" key="1">
    <source>
        <dbReference type="SAM" id="MobiDB-lite"/>
    </source>
</evidence>
<evidence type="ECO:0000259" key="3">
    <source>
        <dbReference type="Pfam" id="PF20705"/>
    </source>
</evidence>
<dbReference type="PANTHER" id="PTHR37206">
    <property type="entry name" value="TRANSMEMBRANE PROTEIN"/>
    <property type="match status" value="1"/>
</dbReference>
<feature type="transmembrane region" description="Helical" evidence="2">
    <location>
        <begin position="134"/>
        <end position="155"/>
    </location>
</feature>
<dbReference type="EMBL" id="BAABME010021303">
    <property type="protein sequence ID" value="GAA0162940.1"/>
    <property type="molecule type" value="Genomic_DNA"/>
</dbReference>
<sequence>MDTDNVSEELDEWQLIPSQGSSSVNAQWTSQKETPIVKDDFFSEYAVFPPIYHEGLQMYTSQESQLQESSSEHTIYSRLNDDEDVDEDNNDDNGSKADEDDGVENEDGRKKGVFVEEWRCRVVQFGRTSKRAKWWLSGFAMTGIVSMVAVSLWWMKVGRRRKRMQMERVQQLMLLIREKDQKINQLLLQIAQMNETLSTRRSVPVIRVV</sequence>
<evidence type="ECO:0000313" key="4">
    <source>
        <dbReference type="EMBL" id="GAA0162940.1"/>
    </source>
</evidence>
<feature type="region of interest" description="Disordered" evidence="1">
    <location>
        <begin position="79"/>
        <end position="108"/>
    </location>
</feature>
<keyword evidence="2" id="KW-1133">Transmembrane helix</keyword>
<proteinExistence type="predicted"/>
<feature type="region of interest" description="Disordered" evidence="1">
    <location>
        <begin position="1"/>
        <end position="29"/>
    </location>
</feature>
<feature type="compositionally biased region" description="Acidic residues" evidence="1">
    <location>
        <begin position="81"/>
        <end position="91"/>
    </location>
</feature>
<dbReference type="InterPro" id="IPR049224">
    <property type="entry name" value="DUF6821"/>
</dbReference>
<gene>
    <name evidence="4" type="ORF">LIER_39500</name>
</gene>
<dbReference type="Proteomes" id="UP001454036">
    <property type="component" value="Unassembled WGS sequence"/>
</dbReference>
<dbReference type="Pfam" id="PF20705">
    <property type="entry name" value="DUF6821"/>
    <property type="match status" value="1"/>
</dbReference>
<accession>A0AAV3QFU2</accession>
<name>A0AAV3QFU2_LITER</name>
<dbReference type="PANTHER" id="PTHR37206:SF4">
    <property type="entry name" value="TRANSMEMBRANE PROTEIN"/>
    <property type="match status" value="1"/>
</dbReference>
<evidence type="ECO:0000313" key="5">
    <source>
        <dbReference type="Proteomes" id="UP001454036"/>
    </source>
</evidence>
<organism evidence="4 5">
    <name type="scientific">Lithospermum erythrorhizon</name>
    <name type="common">Purple gromwell</name>
    <name type="synonym">Lithospermum officinale var. erythrorhizon</name>
    <dbReference type="NCBI Taxonomy" id="34254"/>
    <lineage>
        <taxon>Eukaryota</taxon>
        <taxon>Viridiplantae</taxon>
        <taxon>Streptophyta</taxon>
        <taxon>Embryophyta</taxon>
        <taxon>Tracheophyta</taxon>
        <taxon>Spermatophyta</taxon>
        <taxon>Magnoliopsida</taxon>
        <taxon>eudicotyledons</taxon>
        <taxon>Gunneridae</taxon>
        <taxon>Pentapetalae</taxon>
        <taxon>asterids</taxon>
        <taxon>lamiids</taxon>
        <taxon>Boraginales</taxon>
        <taxon>Boraginaceae</taxon>
        <taxon>Boraginoideae</taxon>
        <taxon>Lithospermeae</taxon>
        <taxon>Lithospermum</taxon>
    </lineage>
</organism>
<feature type="compositionally biased region" description="Polar residues" evidence="1">
    <location>
        <begin position="16"/>
        <end position="29"/>
    </location>
</feature>
<evidence type="ECO:0000256" key="2">
    <source>
        <dbReference type="SAM" id="Phobius"/>
    </source>
</evidence>
<keyword evidence="2" id="KW-0472">Membrane</keyword>
<feature type="domain" description="DUF6821" evidence="3">
    <location>
        <begin position="86"/>
        <end position="207"/>
    </location>
</feature>
<keyword evidence="2" id="KW-0812">Transmembrane</keyword>